<keyword evidence="7" id="KW-0411">Iron-sulfur</keyword>
<evidence type="ECO:0000313" key="12">
    <source>
        <dbReference type="Proteomes" id="UP000002366"/>
    </source>
</evidence>
<dbReference type="STRING" id="572547.Amico_1873"/>
<evidence type="ECO:0000259" key="10">
    <source>
        <dbReference type="SMART" id="SM00790"/>
    </source>
</evidence>
<dbReference type="PANTHER" id="PTHR30038">
    <property type="entry name" value="ALDEHYDE FERREDOXIN OXIDOREDUCTASE"/>
    <property type="match status" value="1"/>
</dbReference>
<name>D5EHF4_AMICL</name>
<feature type="compositionally biased region" description="Basic and acidic residues" evidence="9">
    <location>
        <begin position="546"/>
        <end position="558"/>
    </location>
</feature>
<evidence type="ECO:0000256" key="8">
    <source>
        <dbReference type="ARBA" id="ARBA00049934"/>
    </source>
</evidence>
<dbReference type="EMBL" id="CP001997">
    <property type="protein sequence ID" value="ADE57986.1"/>
    <property type="molecule type" value="Genomic_DNA"/>
</dbReference>
<dbReference type="Proteomes" id="UP000002366">
    <property type="component" value="Chromosome"/>
</dbReference>
<dbReference type="InterPro" id="IPR001203">
    <property type="entry name" value="OxRdtase_Ald_Fedxn_C"/>
</dbReference>
<comment type="cofactor">
    <cofactor evidence="1">
        <name>[4Fe-4S] cluster</name>
        <dbReference type="ChEBI" id="CHEBI:49883"/>
    </cofactor>
</comment>
<proteinExistence type="inferred from homology"/>
<evidence type="ECO:0000256" key="2">
    <source>
        <dbReference type="ARBA" id="ARBA00011032"/>
    </source>
</evidence>
<keyword evidence="6" id="KW-0408">Iron</keyword>
<comment type="similarity">
    <text evidence="2">Belongs to the AOR/FOR family.</text>
</comment>
<dbReference type="eggNOG" id="COG2414">
    <property type="taxonomic scope" value="Bacteria"/>
</dbReference>
<dbReference type="OrthoDB" id="9763894at2"/>
<reference evidence="11 12" key="1">
    <citation type="journal article" date="2010" name="Stand. Genomic Sci.">
        <title>Complete genome sequence of Aminobacterium colombiense type strain (ALA-1).</title>
        <authorList>
            <person name="Chertkov O."/>
            <person name="Sikorski J."/>
            <person name="Brambilla E."/>
            <person name="Lapidus A."/>
            <person name="Copeland A."/>
            <person name="Glavina Del Rio T."/>
            <person name="Nolan M."/>
            <person name="Lucas S."/>
            <person name="Tice H."/>
            <person name="Cheng J.F."/>
            <person name="Han C."/>
            <person name="Detter J.C."/>
            <person name="Bruce D."/>
            <person name="Tapia R."/>
            <person name="Goodwin L."/>
            <person name="Pitluck S."/>
            <person name="Liolios K."/>
            <person name="Ivanova N."/>
            <person name="Mavromatis K."/>
            <person name="Ovchinnikova G."/>
            <person name="Pati A."/>
            <person name="Chen A."/>
            <person name="Palaniappan K."/>
            <person name="Land M."/>
            <person name="Hauser L."/>
            <person name="Chang Y.J."/>
            <person name="Jeffries C.D."/>
            <person name="Spring S."/>
            <person name="Rohde M."/>
            <person name="Goker M."/>
            <person name="Bristow J."/>
            <person name="Eisen J.A."/>
            <person name="Markowitz V."/>
            <person name="Hugenholtz P."/>
            <person name="Kyrpides N.C."/>
            <person name="Klenk H.P."/>
        </authorList>
    </citation>
    <scope>NUCLEOTIDE SEQUENCE [LARGE SCALE GENOMIC DNA]</scope>
    <source>
        <strain evidence="12">DSM 12261 / ALA-1</strain>
    </source>
</reference>
<keyword evidence="5 11" id="KW-0560">Oxidoreductase</keyword>
<evidence type="ECO:0000256" key="6">
    <source>
        <dbReference type="ARBA" id="ARBA00023004"/>
    </source>
</evidence>
<evidence type="ECO:0000313" key="11">
    <source>
        <dbReference type="EMBL" id="ADE57986.1"/>
    </source>
</evidence>
<dbReference type="Pfam" id="PF01314">
    <property type="entry name" value="AFOR_C"/>
    <property type="match status" value="1"/>
</dbReference>
<evidence type="ECO:0000256" key="9">
    <source>
        <dbReference type="SAM" id="MobiDB-lite"/>
    </source>
</evidence>
<organism evidence="11 12">
    <name type="scientific">Aminobacterium colombiense (strain DSM 12261 / ALA-1)</name>
    <dbReference type="NCBI Taxonomy" id="572547"/>
    <lineage>
        <taxon>Bacteria</taxon>
        <taxon>Thermotogati</taxon>
        <taxon>Synergistota</taxon>
        <taxon>Synergistia</taxon>
        <taxon>Synergistales</taxon>
        <taxon>Aminobacteriaceae</taxon>
        <taxon>Aminobacterium</taxon>
    </lineage>
</organism>
<dbReference type="InterPro" id="IPR013984">
    <property type="entry name" value="Ald_Fedxn_OxRdtase_dom2"/>
</dbReference>
<sequence length="600" mass="65544">MEGRFGAILRVDLSSRKMTKEALDERLLRNYIGGRGYASKVLYDENPPNVDPLSPENRLIIATGPLTGRAAPAAGRYMVVTKSPLTGYIASSNSGGFWGAELAKTGWFMLIIEGKADRPVYINIRDDQVEIRDGSHLWGQNTYIATDQILEDIQDPKARVLCIGPAGEHLSPIASIMNEKNRAAGRSGVGAVMGSKNLKAIAVRGTSRPYVANSEEFSAVLKERAAKLKAHPVTSQGLPAYGTAILVNIINQTGAYPYRNWQGAYMEDADKQSGETLAAKYLTDNYHCFGCPIGCGRITKVNDIAGEGPEYESIFALGACCGIAPIEPIIMANYTCNEYGLDTISTGVTIAAAMELYEKGYIKKEELESGPDLTFGNTEALVYWIEKMGKGEGLGKKLALGSWRLCDMYGHPELSMTVKKQEMPAYDARAIQGIGLTYAVSNRGACHVRGYLISPEILGSPEKLDPDDISKKPLWGKIFHDLTAAIDSSGMCLFTSFALDAADYAAFLKAGTGFDYSADEIMTCGDRIWNLERLFNLREGLDPKTEDTLPPRLLKEPIPEGPGKGKLSRVPEMLPEYYQLRGWDEKGVPSQETLERLGLL</sequence>
<feature type="domain" description="Aldehyde ferredoxin oxidoreductase N-terminal" evidence="10">
    <location>
        <begin position="6"/>
        <end position="207"/>
    </location>
</feature>
<dbReference type="EC" id="1.2.7.5" evidence="11"/>
<keyword evidence="12" id="KW-1185">Reference proteome</keyword>
<evidence type="ECO:0000256" key="7">
    <source>
        <dbReference type="ARBA" id="ARBA00023014"/>
    </source>
</evidence>
<evidence type="ECO:0000256" key="1">
    <source>
        <dbReference type="ARBA" id="ARBA00001966"/>
    </source>
</evidence>
<dbReference type="GO" id="GO:0009055">
    <property type="term" value="F:electron transfer activity"/>
    <property type="evidence" value="ECO:0007669"/>
    <property type="project" value="InterPro"/>
</dbReference>
<evidence type="ECO:0000256" key="3">
    <source>
        <dbReference type="ARBA" id="ARBA00022485"/>
    </source>
</evidence>
<dbReference type="AlphaFoldDB" id="D5EHF4"/>
<feature type="region of interest" description="Disordered" evidence="9">
    <location>
        <begin position="546"/>
        <end position="567"/>
    </location>
</feature>
<evidence type="ECO:0000256" key="4">
    <source>
        <dbReference type="ARBA" id="ARBA00022723"/>
    </source>
</evidence>
<dbReference type="RefSeq" id="WP_013049248.1">
    <property type="nucleotide sequence ID" value="NC_014011.1"/>
</dbReference>
<dbReference type="InterPro" id="IPR036503">
    <property type="entry name" value="Ald_Fedxn_OxRdtase_N_sf"/>
</dbReference>
<dbReference type="GO" id="GO:0051539">
    <property type="term" value="F:4 iron, 4 sulfur cluster binding"/>
    <property type="evidence" value="ECO:0007669"/>
    <property type="project" value="UniProtKB-KW"/>
</dbReference>
<dbReference type="InterPro" id="IPR036021">
    <property type="entry name" value="Tungsten_al_ferr_oxy-like_C"/>
</dbReference>
<dbReference type="InterPro" id="IPR013985">
    <property type="entry name" value="Ald_Fedxn_OxRdtase_dom3"/>
</dbReference>
<protein>
    <submittedName>
        <fullName evidence="11">Aldehyde ferredoxin oxidoreductase</fullName>
        <ecNumber evidence="11">1.2.7.5</ecNumber>
    </submittedName>
</protein>
<dbReference type="KEGG" id="aco:Amico_1873"/>
<dbReference type="PANTHER" id="PTHR30038:SF0">
    <property type="entry name" value="TUNGSTEN-CONTAINING ALDEHYDE FERREDOXIN OXIDOREDUCTASE"/>
    <property type="match status" value="1"/>
</dbReference>
<keyword evidence="4" id="KW-0479">Metal-binding</keyword>
<dbReference type="GO" id="GO:0033726">
    <property type="term" value="F:aldehyde ferredoxin oxidoreductase activity"/>
    <property type="evidence" value="ECO:0007669"/>
    <property type="project" value="UniProtKB-EC"/>
</dbReference>
<keyword evidence="3" id="KW-0004">4Fe-4S</keyword>
<dbReference type="Gene3D" id="1.10.569.10">
    <property type="entry name" value="Aldehyde Ferredoxin Oxidoreductase Protein, subunit A, domain 2"/>
    <property type="match status" value="1"/>
</dbReference>
<dbReference type="InterPro" id="IPR013983">
    <property type="entry name" value="Ald_Fedxn_OxRdtase_N"/>
</dbReference>
<dbReference type="SMART" id="SM00790">
    <property type="entry name" value="AFOR_N"/>
    <property type="match status" value="1"/>
</dbReference>
<dbReference type="GO" id="GO:0046872">
    <property type="term" value="F:metal ion binding"/>
    <property type="evidence" value="ECO:0007669"/>
    <property type="project" value="UniProtKB-KW"/>
</dbReference>
<comment type="cofactor">
    <cofactor evidence="8">
        <name>tungstopterin</name>
        <dbReference type="ChEBI" id="CHEBI:30402"/>
    </cofactor>
</comment>
<evidence type="ECO:0000256" key="5">
    <source>
        <dbReference type="ARBA" id="ARBA00023002"/>
    </source>
</evidence>
<gene>
    <name evidence="11" type="ordered locus">Amico_1873</name>
</gene>
<dbReference type="SUPFAM" id="SSF56228">
    <property type="entry name" value="Aldehyde ferredoxin oxidoreductase, N-terminal domain"/>
    <property type="match status" value="1"/>
</dbReference>
<accession>D5EHF4</accession>
<dbReference type="HOGENOM" id="CLU_020364_1_0_0"/>
<dbReference type="Gene3D" id="3.60.9.10">
    <property type="entry name" value="Aldehyde ferredoxin oxidoreductase, N-terminal domain"/>
    <property type="match status" value="1"/>
</dbReference>
<dbReference type="Pfam" id="PF02730">
    <property type="entry name" value="AFOR_N"/>
    <property type="match status" value="1"/>
</dbReference>
<dbReference type="InterPro" id="IPR051919">
    <property type="entry name" value="W-dependent_AOR"/>
</dbReference>
<dbReference type="SUPFAM" id="SSF48310">
    <property type="entry name" value="Aldehyde ferredoxin oxidoreductase, C-terminal domains"/>
    <property type="match status" value="1"/>
</dbReference>
<dbReference type="Gene3D" id="1.10.599.10">
    <property type="entry name" value="Aldehyde Ferredoxin Oxidoreductase Protein, subunit A, domain 3"/>
    <property type="match status" value="1"/>
</dbReference>